<dbReference type="SUPFAM" id="SSF53335">
    <property type="entry name" value="S-adenosyl-L-methionine-dependent methyltransferases"/>
    <property type="match status" value="1"/>
</dbReference>
<dbReference type="Gene3D" id="3.40.50.150">
    <property type="entry name" value="Vaccinia Virus protein VP39"/>
    <property type="match status" value="1"/>
</dbReference>
<sequence>MVIAATKRVKKDIDDGKVELINGDVADLSCFDSNTFDRVFHCNCYYFWPDIDKVARELHRVMKSDAVIVTTMSSERVKRLKDKGFLQYGNPDQARYLNALKSGGFCDVRLETLKSDQSGANYDAIFAKKYFRCKEEKL</sequence>
<evidence type="ECO:0000259" key="1">
    <source>
        <dbReference type="Pfam" id="PF08241"/>
    </source>
</evidence>
<comment type="caution">
    <text evidence="2">The sequence shown here is derived from an EMBL/GenBank/DDBJ whole genome shotgun (WGS) entry which is preliminary data.</text>
</comment>
<keyword evidence="3" id="KW-1185">Reference proteome</keyword>
<protein>
    <recommendedName>
        <fullName evidence="1">Methyltransferase type 11 domain-containing protein</fullName>
    </recommendedName>
</protein>
<organism evidence="2 3">
    <name type="scientific">Mizuhopecten yessoensis</name>
    <name type="common">Japanese scallop</name>
    <name type="synonym">Patinopecten yessoensis</name>
    <dbReference type="NCBI Taxonomy" id="6573"/>
    <lineage>
        <taxon>Eukaryota</taxon>
        <taxon>Metazoa</taxon>
        <taxon>Spiralia</taxon>
        <taxon>Lophotrochozoa</taxon>
        <taxon>Mollusca</taxon>
        <taxon>Bivalvia</taxon>
        <taxon>Autobranchia</taxon>
        <taxon>Pteriomorphia</taxon>
        <taxon>Pectinida</taxon>
        <taxon>Pectinoidea</taxon>
        <taxon>Pectinidae</taxon>
        <taxon>Mizuhopecten</taxon>
    </lineage>
</organism>
<reference evidence="2 3" key="1">
    <citation type="journal article" date="2017" name="Nat. Ecol. Evol.">
        <title>Scallop genome provides insights into evolution of bilaterian karyotype and development.</title>
        <authorList>
            <person name="Wang S."/>
            <person name="Zhang J."/>
            <person name="Jiao W."/>
            <person name="Li J."/>
            <person name="Xun X."/>
            <person name="Sun Y."/>
            <person name="Guo X."/>
            <person name="Huan P."/>
            <person name="Dong B."/>
            <person name="Zhang L."/>
            <person name="Hu X."/>
            <person name="Sun X."/>
            <person name="Wang J."/>
            <person name="Zhao C."/>
            <person name="Wang Y."/>
            <person name="Wang D."/>
            <person name="Huang X."/>
            <person name="Wang R."/>
            <person name="Lv J."/>
            <person name="Li Y."/>
            <person name="Zhang Z."/>
            <person name="Liu B."/>
            <person name="Lu W."/>
            <person name="Hui Y."/>
            <person name="Liang J."/>
            <person name="Zhou Z."/>
            <person name="Hou R."/>
            <person name="Li X."/>
            <person name="Liu Y."/>
            <person name="Li H."/>
            <person name="Ning X."/>
            <person name="Lin Y."/>
            <person name="Zhao L."/>
            <person name="Xing Q."/>
            <person name="Dou J."/>
            <person name="Li Y."/>
            <person name="Mao J."/>
            <person name="Guo H."/>
            <person name="Dou H."/>
            <person name="Li T."/>
            <person name="Mu C."/>
            <person name="Jiang W."/>
            <person name="Fu Q."/>
            <person name="Fu X."/>
            <person name="Miao Y."/>
            <person name="Liu J."/>
            <person name="Yu Q."/>
            <person name="Li R."/>
            <person name="Liao H."/>
            <person name="Li X."/>
            <person name="Kong Y."/>
            <person name="Jiang Z."/>
            <person name="Chourrout D."/>
            <person name="Li R."/>
            <person name="Bao Z."/>
        </authorList>
    </citation>
    <scope>NUCLEOTIDE SEQUENCE [LARGE SCALE GENOMIC DNA]</scope>
    <source>
        <strain evidence="2 3">PY_sf001</strain>
    </source>
</reference>
<evidence type="ECO:0000313" key="2">
    <source>
        <dbReference type="EMBL" id="OWF44980.1"/>
    </source>
</evidence>
<dbReference type="AlphaFoldDB" id="A0A210Q8B2"/>
<dbReference type="InterPro" id="IPR029063">
    <property type="entry name" value="SAM-dependent_MTases_sf"/>
</dbReference>
<dbReference type="InterPro" id="IPR013216">
    <property type="entry name" value="Methyltransf_11"/>
</dbReference>
<dbReference type="GO" id="GO:0008757">
    <property type="term" value="F:S-adenosylmethionine-dependent methyltransferase activity"/>
    <property type="evidence" value="ECO:0007669"/>
    <property type="project" value="InterPro"/>
</dbReference>
<proteinExistence type="predicted"/>
<evidence type="ECO:0000313" key="3">
    <source>
        <dbReference type="Proteomes" id="UP000242188"/>
    </source>
</evidence>
<accession>A0A210Q8B2</accession>
<gene>
    <name evidence="2" type="ORF">KP79_PYT26342</name>
</gene>
<feature type="domain" description="Methyltransferase type 11" evidence="1">
    <location>
        <begin position="5"/>
        <end position="69"/>
    </location>
</feature>
<dbReference type="Pfam" id="PF08241">
    <property type="entry name" value="Methyltransf_11"/>
    <property type="match status" value="1"/>
</dbReference>
<dbReference type="OrthoDB" id="10250730at2759"/>
<dbReference type="EMBL" id="NEDP02004628">
    <property type="protein sequence ID" value="OWF44980.1"/>
    <property type="molecule type" value="Genomic_DNA"/>
</dbReference>
<dbReference type="CDD" id="cd02440">
    <property type="entry name" value="AdoMet_MTases"/>
    <property type="match status" value="1"/>
</dbReference>
<name>A0A210Q8B2_MIZYE</name>
<dbReference type="Proteomes" id="UP000242188">
    <property type="component" value="Unassembled WGS sequence"/>
</dbReference>